<reference evidence="2" key="1">
    <citation type="submission" date="2020-05" db="UniProtKB">
        <authorList>
            <consortium name="EnsemblMetazoa"/>
        </authorList>
    </citation>
    <scope>IDENTIFICATION</scope>
    <source>
        <strain evidence="2">BB02</strain>
    </source>
</reference>
<dbReference type="PANTHER" id="PTHR24035:SF109">
    <property type="entry name" value="PROTEIN DRAPER"/>
    <property type="match status" value="1"/>
</dbReference>
<evidence type="ECO:0000313" key="3">
    <source>
        <dbReference type="Proteomes" id="UP000076420"/>
    </source>
</evidence>
<evidence type="ECO:0008006" key="4">
    <source>
        <dbReference type="Google" id="ProtNLM"/>
    </source>
</evidence>
<dbReference type="InterPro" id="IPR052108">
    <property type="entry name" value="MEGF/SIB"/>
</dbReference>
<keyword evidence="1" id="KW-0732">Signal</keyword>
<protein>
    <recommendedName>
        <fullName evidence="4">F5/8 type C domain-containing protein</fullName>
    </recommendedName>
</protein>
<dbReference type="VEuPathDB" id="VectorBase:BGLB036423"/>
<sequence>MNFVSSFRVICFLIQVNQIIAQCPQNMFGANCKDMCHCEDSCNTQGECGFCSYGWFGYRCQYYSTLYDAKTDITNTNVRIALLDGDDSTCISQTGEKIIVDLRDRTPVSWLRFLTPKPDDLQYGFKITFQDDTSQTVNLSRNETLIVVGNTIDVRFQLNSEVQYIILEGKVVQEMCTLNISIGQSVSFMKTAHYSTPGTNKARTLNPDALDSLTYSNPITDGGTLWEIDLESSYIVQKFGIYFNSEVFSRAVLKGIDSDGALIYTQIIGNQGTYYIIFFSSVTTPIRYFNLTAEDATSASLTFILEEFIAYGECPKGTWGVQCRENCSSECPEFCRYDDGLCTKYCLGYSDPPKCETECSFGTWGINCSNQCSNRCFNQSCDRITGKCNQCLGFKVTSDCTIECDSGSWGINCASNCSKCFNSTCDSVSGWCDQGCLGYRDPPDCSIGTFVVDNKMNNL</sequence>
<organism evidence="2 3">
    <name type="scientific">Biomphalaria glabrata</name>
    <name type="common">Bloodfluke planorb</name>
    <name type="synonym">Freshwater snail</name>
    <dbReference type="NCBI Taxonomy" id="6526"/>
    <lineage>
        <taxon>Eukaryota</taxon>
        <taxon>Metazoa</taxon>
        <taxon>Spiralia</taxon>
        <taxon>Lophotrochozoa</taxon>
        <taxon>Mollusca</taxon>
        <taxon>Gastropoda</taxon>
        <taxon>Heterobranchia</taxon>
        <taxon>Euthyneura</taxon>
        <taxon>Panpulmonata</taxon>
        <taxon>Hygrophila</taxon>
        <taxon>Lymnaeoidea</taxon>
        <taxon>Planorbidae</taxon>
        <taxon>Biomphalaria</taxon>
    </lineage>
</organism>
<feature type="signal peptide" evidence="1">
    <location>
        <begin position="1"/>
        <end position="21"/>
    </location>
</feature>
<dbReference type="VEuPathDB" id="VectorBase:BGLAX_030787"/>
<dbReference type="AlphaFoldDB" id="A0A2C9LYE4"/>
<proteinExistence type="predicted"/>
<evidence type="ECO:0000256" key="1">
    <source>
        <dbReference type="SAM" id="SignalP"/>
    </source>
</evidence>
<dbReference type="PANTHER" id="PTHR24035">
    <property type="entry name" value="MULTIPLE EPIDERMAL GROWTH FACTOR-LIKE DOMAINS PROTEIN"/>
    <property type="match status" value="1"/>
</dbReference>
<accession>A0A2C9LYE4</accession>
<dbReference type="EnsemblMetazoa" id="BGLB036423-RA">
    <property type="protein sequence ID" value="BGLB036423-PA"/>
    <property type="gene ID" value="BGLB036423"/>
</dbReference>
<gene>
    <name evidence="2" type="primary">106078421</name>
</gene>
<dbReference type="KEGG" id="bgt:106078421"/>
<dbReference type="Gene3D" id="2.170.300.10">
    <property type="entry name" value="Tie2 ligand-binding domain superfamily"/>
    <property type="match status" value="1"/>
</dbReference>
<feature type="chain" id="PRO_5012654842" description="F5/8 type C domain-containing protein" evidence="1">
    <location>
        <begin position="22"/>
        <end position="459"/>
    </location>
</feature>
<dbReference type="Proteomes" id="UP000076420">
    <property type="component" value="Unassembled WGS sequence"/>
</dbReference>
<name>A0A2C9LYE4_BIOGL</name>
<evidence type="ECO:0000313" key="2">
    <source>
        <dbReference type="EnsemblMetazoa" id="BGLB036423-PA"/>
    </source>
</evidence>